<evidence type="ECO:0000313" key="11">
    <source>
        <dbReference type="Proteomes" id="UP000243579"/>
    </source>
</evidence>
<keyword evidence="4" id="KW-0931">ER-Golgi transport</keyword>
<dbReference type="InterPro" id="IPR000744">
    <property type="entry name" value="NSF_attach"/>
</dbReference>
<dbReference type="OrthoDB" id="9984275at2759"/>
<name>A0A1V9Z540_ACHHY</name>
<evidence type="ECO:0000256" key="3">
    <source>
        <dbReference type="ARBA" id="ARBA00022448"/>
    </source>
</evidence>
<dbReference type="STRING" id="1202772.A0A1V9Z540"/>
<dbReference type="GO" id="GO:0019905">
    <property type="term" value="F:syntaxin binding"/>
    <property type="evidence" value="ECO:0007669"/>
    <property type="project" value="TreeGrafter"/>
</dbReference>
<dbReference type="GO" id="GO:0031201">
    <property type="term" value="C:SNARE complex"/>
    <property type="evidence" value="ECO:0007669"/>
    <property type="project" value="TreeGrafter"/>
</dbReference>
<dbReference type="Pfam" id="PF14938">
    <property type="entry name" value="SNAP"/>
    <property type="match status" value="1"/>
</dbReference>
<protein>
    <recommendedName>
        <fullName evidence="7">Gamma-soluble NSF attachment protein</fullName>
    </recommendedName>
    <alternativeName>
        <fullName evidence="8">N-ethylmaleimide-sensitive factor attachment protein gamma</fullName>
    </alternativeName>
</protein>
<dbReference type="PANTHER" id="PTHR13768:SF2">
    <property type="entry name" value="GAMMA-SOLUBLE NSF ATTACHMENT PROTEIN"/>
    <property type="match status" value="1"/>
</dbReference>
<feature type="region of interest" description="Disordered" evidence="9">
    <location>
        <begin position="285"/>
        <end position="304"/>
    </location>
</feature>
<dbReference type="Gene3D" id="1.25.40.10">
    <property type="entry name" value="Tetratricopeptide repeat domain"/>
    <property type="match status" value="1"/>
</dbReference>
<dbReference type="Proteomes" id="UP000243579">
    <property type="component" value="Unassembled WGS sequence"/>
</dbReference>
<evidence type="ECO:0000313" key="10">
    <source>
        <dbReference type="EMBL" id="OQR93042.1"/>
    </source>
</evidence>
<keyword evidence="11" id="KW-1185">Reference proteome</keyword>
<dbReference type="GO" id="GO:0005774">
    <property type="term" value="C:vacuolar membrane"/>
    <property type="evidence" value="ECO:0007669"/>
    <property type="project" value="TreeGrafter"/>
</dbReference>
<evidence type="ECO:0000256" key="9">
    <source>
        <dbReference type="SAM" id="MobiDB-lite"/>
    </source>
</evidence>
<dbReference type="SUPFAM" id="SSF48452">
    <property type="entry name" value="TPR-like"/>
    <property type="match status" value="1"/>
</dbReference>
<dbReference type="GO" id="GO:0006886">
    <property type="term" value="P:intracellular protein transport"/>
    <property type="evidence" value="ECO:0007669"/>
    <property type="project" value="InterPro"/>
</dbReference>
<sequence length="395" mass="42411">MSSSKKLREGEEALAKAEKLLTTSMFRWSPDYMAASPYLEKAAEAFRAGQALDRAAKTFVRLAEVQHKNGAVFRAAMHMETAAKIHLQYAPKQPAPAMQYYQLGSAYYSEMGELGKAAEMLLKGATALEAVGMMDVKHLYLEACDLMETQDKPHFAVDTFRKTAAFLIKRKDYADAVGNYERQIALFRSMGQKENMYKCFASIVVLKCAMQDVIAADQAYMAHLQDDGFLSSDECALSEDLIGALKRSDDALLQVVLKKPTWQYLDTSIGRLVRTISLYGSAKPAASKTTTFPPSTAQAPPSTMVASSQSASFGSSSTAPASAFSFDELEFSSSPAVDTAAAMAALHVSAPPSTATAAPATQPAPVAPASAPIQSAPVTAVPTSLATEEDMFDLT</sequence>
<keyword evidence="5" id="KW-0653">Protein transport</keyword>
<evidence type="ECO:0000256" key="4">
    <source>
        <dbReference type="ARBA" id="ARBA00022892"/>
    </source>
</evidence>
<organism evidence="10 11">
    <name type="scientific">Achlya hypogyna</name>
    <name type="common">Oomycete</name>
    <name type="synonym">Protoachlya hypogyna</name>
    <dbReference type="NCBI Taxonomy" id="1202772"/>
    <lineage>
        <taxon>Eukaryota</taxon>
        <taxon>Sar</taxon>
        <taxon>Stramenopiles</taxon>
        <taxon>Oomycota</taxon>
        <taxon>Saprolegniomycetes</taxon>
        <taxon>Saprolegniales</taxon>
        <taxon>Achlyaceae</taxon>
        <taxon>Achlya</taxon>
    </lineage>
</organism>
<keyword evidence="3" id="KW-0813">Transport</keyword>
<gene>
    <name evidence="10" type="ORF">ACHHYP_02991</name>
</gene>
<comment type="subcellular location">
    <subcellularLocation>
        <location evidence="1">Membrane</location>
        <topology evidence="1">Peripheral membrane protein</topology>
    </subcellularLocation>
</comment>
<dbReference type="AlphaFoldDB" id="A0A1V9Z540"/>
<dbReference type="PANTHER" id="PTHR13768">
    <property type="entry name" value="SOLUBLE NSF ATTACHMENT PROTEIN SNAP"/>
    <property type="match status" value="1"/>
</dbReference>
<keyword evidence="6" id="KW-0472">Membrane</keyword>
<evidence type="ECO:0000256" key="7">
    <source>
        <dbReference type="ARBA" id="ARBA00040047"/>
    </source>
</evidence>
<dbReference type="EMBL" id="JNBR01000432">
    <property type="protein sequence ID" value="OQR93042.1"/>
    <property type="molecule type" value="Genomic_DNA"/>
</dbReference>
<accession>A0A1V9Z540</accession>
<feature type="compositionally biased region" description="Polar residues" evidence="9">
    <location>
        <begin position="287"/>
        <end position="304"/>
    </location>
</feature>
<evidence type="ECO:0000256" key="8">
    <source>
        <dbReference type="ARBA" id="ARBA00042485"/>
    </source>
</evidence>
<dbReference type="InterPro" id="IPR011990">
    <property type="entry name" value="TPR-like_helical_dom_sf"/>
</dbReference>
<proteinExistence type="inferred from homology"/>
<dbReference type="GO" id="GO:0005483">
    <property type="term" value="F:soluble NSF attachment protein activity"/>
    <property type="evidence" value="ECO:0007669"/>
    <property type="project" value="TreeGrafter"/>
</dbReference>
<evidence type="ECO:0000256" key="2">
    <source>
        <dbReference type="ARBA" id="ARBA00010050"/>
    </source>
</evidence>
<reference evidence="10 11" key="1">
    <citation type="journal article" date="2014" name="Genome Biol. Evol.">
        <title>The secreted proteins of Achlya hypogyna and Thraustotheca clavata identify the ancestral oomycete secretome and reveal gene acquisitions by horizontal gene transfer.</title>
        <authorList>
            <person name="Misner I."/>
            <person name="Blouin N."/>
            <person name="Leonard G."/>
            <person name="Richards T.A."/>
            <person name="Lane C.E."/>
        </authorList>
    </citation>
    <scope>NUCLEOTIDE SEQUENCE [LARGE SCALE GENOMIC DNA]</scope>
    <source>
        <strain evidence="10 11">ATCC 48635</strain>
    </source>
</reference>
<evidence type="ECO:0000256" key="5">
    <source>
        <dbReference type="ARBA" id="ARBA00022927"/>
    </source>
</evidence>
<comment type="caution">
    <text evidence="10">The sequence shown here is derived from an EMBL/GenBank/DDBJ whole genome shotgun (WGS) entry which is preliminary data.</text>
</comment>
<evidence type="ECO:0000256" key="1">
    <source>
        <dbReference type="ARBA" id="ARBA00004170"/>
    </source>
</evidence>
<dbReference type="GO" id="GO:0016192">
    <property type="term" value="P:vesicle-mediated transport"/>
    <property type="evidence" value="ECO:0007669"/>
    <property type="project" value="UniProtKB-KW"/>
</dbReference>
<comment type="similarity">
    <text evidence="2">Belongs to the SNAP family.</text>
</comment>
<evidence type="ECO:0000256" key="6">
    <source>
        <dbReference type="ARBA" id="ARBA00023136"/>
    </source>
</evidence>